<evidence type="ECO:0000256" key="5">
    <source>
        <dbReference type="ARBA" id="ARBA00022840"/>
    </source>
</evidence>
<dbReference type="PROSITE" id="PS50127">
    <property type="entry name" value="UBC_2"/>
    <property type="match status" value="1"/>
</dbReference>
<accession>A0A803MHD2</accession>
<evidence type="ECO:0000259" key="7">
    <source>
        <dbReference type="PROSITE" id="PS50127"/>
    </source>
</evidence>
<protein>
    <recommendedName>
        <fullName evidence="1">E2 ubiquitin-conjugating enzyme</fullName>
        <ecNumber evidence="1">2.3.2.23</ecNumber>
    </recommendedName>
</protein>
<dbReference type="Gene3D" id="3.10.110.10">
    <property type="entry name" value="Ubiquitin Conjugating Enzyme"/>
    <property type="match status" value="1"/>
</dbReference>
<dbReference type="InterPro" id="IPR016135">
    <property type="entry name" value="UBQ-conjugating_enzyme/RWD"/>
</dbReference>
<evidence type="ECO:0000256" key="6">
    <source>
        <dbReference type="SAM" id="MobiDB-lite"/>
    </source>
</evidence>
<dbReference type="InterPro" id="IPR000608">
    <property type="entry name" value="UBC"/>
</dbReference>
<dbReference type="OMA" id="HEVPANN"/>
<reference evidence="8" key="1">
    <citation type="journal article" date="2017" name="Nature">
        <title>The genome of Chenopodium quinoa.</title>
        <authorList>
            <person name="Jarvis D.E."/>
            <person name="Ho Y.S."/>
            <person name="Lightfoot D.J."/>
            <person name="Schmoeckel S.M."/>
            <person name="Li B."/>
            <person name="Borm T.J.A."/>
            <person name="Ohyanagi H."/>
            <person name="Mineta K."/>
            <person name="Michell C.T."/>
            <person name="Saber N."/>
            <person name="Kharbatia N.M."/>
            <person name="Rupper R.R."/>
            <person name="Sharp A.R."/>
            <person name="Dally N."/>
            <person name="Boughton B.A."/>
            <person name="Woo Y.H."/>
            <person name="Gao G."/>
            <person name="Schijlen E.G.W.M."/>
            <person name="Guo X."/>
            <person name="Momin A.A."/>
            <person name="Negrao S."/>
            <person name="Al-Babili S."/>
            <person name="Gehring C."/>
            <person name="Roessner U."/>
            <person name="Jung C."/>
            <person name="Murphy K."/>
            <person name="Arold S.T."/>
            <person name="Gojobori T."/>
            <person name="van der Linden C.G."/>
            <person name="van Loo E.N."/>
            <person name="Jellen E.N."/>
            <person name="Maughan P.J."/>
            <person name="Tester M."/>
        </authorList>
    </citation>
    <scope>NUCLEOTIDE SEQUENCE [LARGE SCALE GENOMIC DNA]</scope>
    <source>
        <strain evidence="8">cv. PI 614886</strain>
    </source>
</reference>
<dbReference type="EnsemblPlants" id="AUR62029384-RA">
    <property type="protein sequence ID" value="AUR62029384-RA:cds"/>
    <property type="gene ID" value="AUR62029384"/>
</dbReference>
<sequence>MEDPTIPIQPPRKSKKRMFAGSSSNSSLSFKDPDIVGHEIIVVDDEDPADAVIIGEKAASNGKGKKPMLTGHEVITLEDEFDGFDFGDVSYDDQYAMLQSHVDSVGFDLVDVSYDDQYAMLQSHVDSVDIPSRTEAFAHWKPASAAIEKHAKPASSSSLYGSHTYSKLQYSGSKVDHFNSTSSHKPHQINDYLSVYPRHESKRSSSSLPTSQKHAQTSGNVLPVPQYLLPVNSATLNFPHMPYSYGSAYAQPSQHSIHGIQDPILTSALFTNNNSGLEGICADISPPSSDGQGNSSENSILKKLEQFKKFDTLEDHVGHFYEMKNVSLKPSKSWVNKIADEWRMLEKDLPDTIFVRVYEARMDLLRAVIVGADGTPYHDGLFFFDVHFSSTYPNKPPHVNYHAHGLRMNPNLYNCGKVCLSLLGTWSGSRDENWRPNKSNMLQVLVSIQGLILNEEPYYNEPGFAHSKNTSHGIQRSKDYSENVFLLSLKTMLYTLRNPPKYFEDLVYGHFYQRAHDILAACRAYLDGVEVGSFVKGKTQATQGKKKTCSQSIKMSLPGHIKSLVEAFTKIGVKGCEKYLVPGDKGTKR</sequence>
<evidence type="ECO:0000256" key="2">
    <source>
        <dbReference type="ARBA" id="ARBA00022679"/>
    </source>
</evidence>
<evidence type="ECO:0000256" key="1">
    <source>
        <dbReference type="ARBA" id="ARBA00012486"/>
    </source>
</evidence>
<dbReference type="CDD" id="cd23837">
    <property type="entry name" value="UBCc_UBE2O"/>
    <property type="match status" value="1"/>
</dbReference>
<evidence type="ECO:0000256" key="3">
    <source>
        <dbReference type="ARBA" id="ARBA00022741"/>
    </source>
</evidence>
<proteinExistence type="predicted"/>
<dbReference type="PANTHER" id="PTHR46116:SF41">
    <property type="entry name" value="UBIQUITIN-CONJUGATING ENZYME E2 25-RELATED"/>
    <property type="match status" value="1"/>
</dbReference>
<dbReference type="GO" id="GO:0061631">
    <property type="term" value="F:ubiquitin conjugating enzyme activity"/>
    <property type="evidence" value="ECO:0007669"/>
    <property type="project" value="UniProtKB-EC"/>
</dbReference>
<feature type="region of interest" description="Disordered" evidence="6">
    <location>
        <begin position="200"/>
        <end position="219"/>
    </location>
</feature>
<dbReference type="SMART" id="SM00212">
    <property type="entry name" value="UBCc"/>
    <property type="match status" value="1"/>
</dbReference>
<dbReference type="PANTHER" id="PTHR46116">
    <property type="entry name" value="(E3-INDEPENDENT) E2 UBIQUITIN-CONJUGATING ENZYME"/>
    <property type="match status" value="1"/>
</dbReference>
<keyword evidence="5" id="KW-0067">ATP-binding</keyword>
<evidence type="ECO:0000256" key="4">
    <source>
        <dbReference type="ARBA" id="ARBA00022786"/>
    </source>
</evidence>
<dbReference type="Proteomes" id="UP000596660">
    <property type="component" value="Unplaced"/>
</dbReference>
<dbReference type="SUPFAM" id="SSF54495">
    <property type="entry name" value="UBC-like"/>
    <property type="match status" value="1"/>
</dbReference>
<dbReference type="GO" id="GO:0005524">
    <property type="term" value="F:ATP binding"/>
    <property type="evidence" value="ECO:0007669"/>
    <property type="project" value="UniProtKB-KW"/>
</dbReference>
<dbReference type="AlphaFoldDB" id="A0A803MHD2"/>
<keyword evidence="4" id="KW-0833">Ubl conjugation pathway</keyword>
<dbReference type="FunFam" id="3.10.110.10:FF:000028">
    <property type="entry name" value="Probable ubiquitin-conjugating enzyme E2 23"/>
    <property type="match status" value="1"/>
</dbReference>
<keyword evidence="3" id="KW-0547">Nucleotide-binding</keyword>
<reference evidence="8" key="2">
    <citation type="submission" date="2021-03" db="UniProtKB">
        <authorList>
            <consortium name="EnsemblPlants"/>
        </authorList>
    </citation>
    <scope>IDENTIFICATION</scope>
</reference>
<dbReference type="Gramene" id="AUR62029384-RA">
    <property type="protein sequence ID" value="AUR62029384-RA:cds"/>
    <property type="gene ID" value="AUR62029384"/>
</dbReference>
<name>A0A803MHD2_CHEQI</name>
<feature type="compositionally biased region" description="Polar residues" evidence="6">
    <location>
        <begin position="204"/>
        <end position="219"/>
    </location>
</feature>
<keyword evidence="9" id="KW-1185">Reference proteome</keyword>
<dbReference type="Pfam" id="PF00179">
    <property type="entry name" value="UQ_con"/>
    <property type="match status" value="1"/>
</dbReference>
<evidence type="ECO:0000313" key="8">
    <source>
        <dbReference type="EnsemblPlants" id="AUR62029384-RA:cds"/>
    </source>
</evidence>
<feature type="region of interest" description="Disordered" evidence="6">
    <location>
        <begin position="1"/>
        <end position="30"/>
    </location>
</feature>
<keyword evidence="2" id="KW-0808">Transferase</keyword>
<organism evidence="8 9">
    <name type="scientific">Chenopodium quinoa</name>
    <name type="common">Quinoa</name>
    <dbReference type="NCBI Taxonomy" id="63459"/>
    <lineage>
        <taxon>Eukaryota</taxon>
        <taxon>Viridiplantae</taxon>
        <taxon>Streptophyta</taxon>
        <taxon>Embryophyta</taxon>
        <taxon>Tracheophyta</taxon>
        <taxon>Spermatophyta</taxon>
        <taxon>Magnoliopsida</taxon>
        <taxon>eudicotyledons</taxon>
        <taxon>Gunneridae</taxon>
        <taxon>Pentapetalae</taxon>
        <taxon>Caryophyllales</taxon>
        <taxon>Chenopodiaceae</taxon>
        <taxon>Chenopodioideae</taxon>
        <taxon>Atripliceae</taxon>
        <taxon>Chenopodium</taxon>
    </lineage>
</organism>
<feature type="domain" description="UBC core" evidence="7">
    <location>
        <begin position="333"/>
        <end position="493"/>
    </location>
</feature>
<evidence type="ECO:0000313" key="9">
    <source>
        <dbReference type="Proteomes" id="UP000596660"/>
    </source>
</evidence>
<dbReference type="EC" id="2.3.2.23" evidence="1"/>